<reference evidence="2 3" key="1">
    <citation type="submission" date="2024-09" db="EMBL/GenBank/DDBJ databases">
        <title>Chromosome-scale assembly of Riccia fluitans.</title>
        <authorList>
            <person name="Paukszto L."/>
            <person name="Sawicki J."/>
            <person name="Karawczyk K."/>
            <person name="Piernik-Szablinska J."/>
            <person name="Szczecinska M."/>
            <person name="Mazdziarz M."/>
        </authorList>
    </citation>
    <scope>NUCLEOTIDE SEQUENCE [LARGE SCALE GENOMIC DNA]</scope>
    <source>
        <strain evidence="2">Rf_01</strain>
        <tissue evidence="2">Aerial parts of the thallus</tissue>
    </source>
</reference>
<dbReference type="InterPro" id="IPR004143">
    <property type="entry name" value="BPL_LPL_catalytic"/>
</dbReference>
<evidence type="ECO:0000313" key="2">
    <source>
        <dbReference type="EMBL" id="KAL2652208.1"/>
    </source>
</evidence>
<dbReference type="Gene3D" id="3.30.930.10">
    <property type="entry name" value="Bira Bifunctional Protein, Domain 2"/>
    <property type="match status" value="1"/>
</dbReference>
<dbReference type="AlphaFoldDB" id="A0ABD1ZL82"/>
<accession>A0ABD1ZL82</accession>
<dbReference type="EMBL" id="JBHFFA010000001">
    <property type="protein sequence ID" value="KAL2652208.1"/>
    <property type="molecule type" value="Genomic_DNA"/>
</dbReference>
<evidence type="ECO:0000259" key="1">
    <source>
        <dbReference type="PROSITE" id="PS51733"/>
    </source>
</evidence>
<protein>
    <recommendedName>
        <fullName evidence="1">BPL/LPL catalytic domain-containing protein</fullName>
    </recommendedName>
</protein>
<keyword evidence="3" id="KW-1185">Reference proteome</keyword>
<dbReference type="SUPFAM" id="SSF55681">
    <property type="entry name" value="Class II aaRS and biotin synthetases"/>
    <property type="match status" value="1"/>
</dbReference>
<name>A0ABD1ZL82_9MARC</name>
<dbReference type="CDD" id="cd16443">
    <property type="entry name" value="LplA"/>
    <property type="match status" value="1"/>
</dbReference>
<evidence type="ECO:0000313" key="3">
    <source>
        <dbReference type="Proteomes" id="UP001605036"/>
    </source>
</evidence>
<dbReference type="InterPro" id="IPR045864">
    <property type="entry name" value="aa-tRNA-synth_II/BPL/LPL"/>
</dbReference>
<dbReference type="PANTHER" id="PTHR43506:SF1">
    <property type="entry name" value="BPL_LPL CATALYTIC DOMAIN-CONTAINING PROTEIN"/>
    <property type="match status" value="1"/>
</dbReference>
<comment type="caution">
    <text evidence="2">The sequence shown here is derived from an EMBL/GenBank/DDBJ whole genome shotgun (WGS) entry which is preliminary data.</text>
</comment>
<proteinExistence type="predicted"/>
<dbReference type="PANTHER" id="PTHR43506">
    <property type="entry name" value="BIOTIN/LIPOATE A/B PROTEIN LIGASE FAMILY"/>
    <property type="match status" value="1"/>
</dbReference>
<gene>
    <name evidence="2" type="ORF">R1flu_020336</name>
</gene>
<organism evidence="2 3">
    <name type="scientific">Riccia fluitans</name>
    <dbReference type="NCBI Taxonomy" id="41844"/>
    <lineage>
        <taxon>Eukaryota</taxon>
        <taxon>Viridiplantae</taxon>
        <taxon>Streptophyta</taxon>
        <taxon>Embryophyta</taxon>
        <taxon>Marchantiophyta</taxon>
        <taxon>Marchantiopsida</taxon>
        <taxon>Marchantiidae</taxon>
        <taxon>Marchantiales</taxon>
        <taxon>Ricciaceae</taxon>
        <taxon>Riccia</taxon>
    </lineage>
</organism>
<feature type="domain" description="BPL/LPL catalytic" evidence="1">
    <location>
        <begin position="38"/>
        <end position="225"/>
    </location>
</feature>
<dbReference type="Proteomes" id="UP001605036">
    <property type="component" value="Unassembled WGS sequence"/>
</dbReference>
<dbReference type="Pfam" id="PF21948">
    <property type="entry name" value="LplA-B_cat"/>
    <property type="match status" value="1"/>
</dbReference>
<dbReference type="InterPro" id="IPR053264">
    <property type="entry name" value="Lipoate-ligase_2_inactive"/>
</dbReference>
<sequence length="258" mass="29505">MSGRLVNGARPLMRILKLRNFPIFDQLKLEELLLRTSADNWCLLNDGTSPPSIVMGISGKPEKLLEVERVVKDGVPVIKRFSGGGTVIFDEGTLFVTLICSQSALPRLELYPRQILSWTEQLYVPVFEKAHGFKLREHDYVFNDRKFGGNAQSITKNRWLHHTSFLWDFADSRMGYLKLPERAPAYREGRNHRDFICRLGEHFPSREMFMDAVQKGLEHFFFLQEDSLAGVDGEFGGQPHISTTHFISTNELTVCTAQ</sequence>
<dbReference type="PROSITE" id="PS51733">
    <property type="entry name" value="BPL_LPL_CATALYTIC"/>
    <property type="match status" value="1"/>
</dbReference>